<accession>A0AAW1P910</accession>
<dbReference type="Proteomes" id="UP001489004">
    <property type="component" value="Unassembled WGS sequence"/>
</dbReference>
<proteinExistence type="predicted"/>
<gene>
    <name evidence="1" type="ORF">WJX72_009695</name>
</gene>
<keyword evidence="2" id="KW-1185">Reference proteome</keyword>
<protein>
    <submittedName>
        <fullName evidence="1">Uncharacterized protein</fullName>
    </submittedName>
</protein>
<dbReference type="SUPFAM" id="SSF57938">
    <property type="entry name" value="DnaJ/Hsp40 cysteine-rich domain"/>
    <property type="match status" value="1"/>
</dbReference>
<dbReference type="InterPro" id="IPR036410">
    <property type="entry name" value="HSP_DnaJ_Cys-rich_dom_sf"/>
</dbReference>
<sequence length="118" mass="12744">MGGSKDKTRHASEAEPRQEEGFLAGLVNNLLYGAASRLERGPTTCIRCKGAGTQTCNVCKGAGVLSPEKVRMNQIRHTTNRLRGVQTDWMQSNRCRQCHGTGRITCPSCGGMGVYGTD</sequence>
<name>A0AAW1P910_9CHLO</name>
<evidence type="ECO:0000313" key="1">
    <source>
        <dbReference type="EMBL" id="KAK9804874.1"/>
    </source>
</evidence>
<reference evidence="1 2" key="1">
    <citation type="journal article" date="2024" name="Nat. Commun.">
        <title>Phylogenomics reveals the evolutionary origins of lichenization in chlorophyte algae.</title>
        <authorList>
            <person name="Puginier C."/>
            <person name="Libourel C."/>
            <person name="Otte J."/>
            <person name="Skaloud P."/>
            <person name="Haon M."/>
            <person name="Grisel S."/>
            <person name="Petersen M."/>
            <person name="Berrin J.G."/>
            <person name="Delaux P.M."/>
            <person name="Dal Grande F."/>
            <person name="Keller J."/>
        </authorList>
    </citation>
    <scope>NUCLEOTIDE SEQUENCE [LARGE SCALE GENOMIC DNA]</scope>
    <source>
        <strain evidence="1 2">SAG 2043</strain>
    </source>
</reference>
<dbReference type="AlphaFoldDB" id="A0AAW1P910"/>
<dbReference type="Gene3D" id="2.10.230.10">
    <property type="entry name" value="Heat shock protein DnaJ, cysteine-rich domain"/>
    <property type="match status" value="1"/>
</dbReference>
<comment type="caution">
    <text evidence="1">The sequence shown here is derived from an EMBL/GenBank/DDBJ whole genome shotgun (WGS) entry which is preliminary data.</text>
</comment>
<evidence type="ECO:0000313" key="2">
    <source>
        <dbReference type="Proteomes" id="UP001489004"/>
    </source>
</evidence>
<organism evidence="1 2">
    <name type="scientific">[Myrmecia] bisecta</name>
    <dbReference type="NCBI Taxonomy" id="41462"/>
    <lineage>
        <taxon>Eukaryota</taxon>
        <taxon>Viridiplantae</taxon>
        <taxon>Chlorophyta</taxon>
        <taxon>core chlorophytes</taxon>
        <taxon>Trebouxiophyceae</taxon>
        <taxon>Trebouxiales</taxon>
        <taxon>Trebouxiaceae</taxon>
        <taxon>Myrmecia</taxon>
    </lineage>
</organism>
<dbReference type="EMBL" id="JALJOR010000017">
    <property type="protein sequence ID" value="KAK9804874.1"/>
    <property type="molecule type" value="Genomic_DNA"/>
</dbReference>